<dbReference type="GO" id="GO:0003723">
    <property type="term" value="F:RNA binding"/>
    <property type="evidence" value="ECO:0007669"/>
    <property type="project" value="UniProtKB-UniRule"/>
</dbReference>
<dbReference type="PROSITE" id="PS50994">
    <property type="entry name" value="INTEGRASE"/>
    <property type="match status" value="1"/>
</dbReference>
<feature type="compositionally biased region" description="Low complexity" evidence="2">
    <location>
        <begin position="50"/>
        <end position="61"/>
    </location>
</feature>
<evidence type="ECO:0000313" key="6">
    <source>
        <dbReference type="Proteomes" id="UP000541610"/>
    </source>
</evidence>
<feature type="domain" description="RRM" evidence="3">
    <location>
        <begin position="428"/>
        <end position="510"/>
    </location>
</feature>
<dbReference type="PANTHER" id="PTHR37984:SF5">
    <property type="entry name" value="PROTEIN NYNRIN-LIKE"/>
    <property type="match status" value="1"/>
</dbReference>
<dbReference type="CDD" id="cd00590">
    <property type="entry name" value="RRM_SF"/>
    <property type="match status" value="1"/>
</dbReference>
<dbReference type="SMART" id="SM00360">
    <property type="entry name" value="RRM"/>
    <property type="match status" value="1"/>
</dbReference>
<evidence type="ECO:0000256" key="2">
    <source>
        <dbReference type="SAM" id="MobiDB-lite"/>
    </source>
</evidence>
<dbReference type="InterPro" id="IPR041588">
    <property type="entry name" value="Integrase_H2C2"/>
</dbReference>
<dbReference type="Gene3D" id="3.30.420.10">
    <property type="entry name" value="Ribonuclease H-like superfamily/Ribonuclease H"/>
    <property type="match status" value="1"/>
</dbReference>
<dbReference type="GO" id="GO:0015074">
    <property type="term" value="P:DNA integration"/>
    <property type="evidence" value="ECO:0007669"/>
    <property type="project" value="InterPro"/>
</dbReference>
<feature type="domain" description="Integrase catalytic" evidence="4">
    <location>
        <begin position="1511"/>
        <end position="1681"/>
    </location>
</feature>
<keyword evidence="1" id="KW-0694">RNA-binding</keyword>
<evidence type="ECO:0000256" key="1">
    <source>
        <dbReference type="PROSITE-ProRule" id="PRU00176"/>
    </source>
</evidence>
<reference evidence="5 6" key="1">
    <citation type="submission" date="2020-04" db="EMBL/GenBank/DDBJ databases">
        <title>Perkinsus olseni comparative genomics.</title>
        <authorList>
            <person name="Bogema D.R."/>
        </authorList>
    </citation>
    <scope>NUCLEOTIDE SEQUENCE [LARGE SCALE GENOMIC DNA]</scope>
    <source>
        <strain evidence="5">00978-12</strain>
    </source>
</reference>
<feature type="compositionally biased region" description="Low complexity" evidence="2">
    <location>
        <begin position="511"/>
        <end position="531"/>
    </location>
</feature>
<dbReference type="SUPFAM" id="SSF53098">
    <property type="entry name" value="Ribonuclease H-like"/>
    <property type="match status" value="1"/>
</dbReference>
<dbReference type="InterPro" id="IPR001584">
    <property type="entry name" value="Integrase_cat-core"/>
</dbReference>
<evidence type="ECO:0000259" key="3">
    <source>
        <dbReference type="PROSITE" id="PS50102"/>
    </source>
</evidence>
<feature type="compositionally biased region" description="Basic and acidic residues" evidence="2">
    <location>
        <begin position="13"/>
        <end position="22"/>
    </location>
</feature>
<dbReference type="SUPFAM" id="SSF56672">
    <property type="entry name" value="DNA/RNA polymerases"/>
    <property type="match status" value="1"/>
</dbReference>
<dbReference type="InterPro" id="IPR000504">
    <property type="entry name" value="RRM_dom"/>
</dbReference>
<dbReference type="OrthoDB" id="8046383at2759"/>
<dbReference type="InterPro" id="IPR036397">
    <property type="entry name" value="RNaseH_sf"/>
</dbReference>
<dbReference type="InterPro" id="IPR050951">
    <property type="entry name" value="Retrovirus_Pol_polyprotein"/>
</dbReference>
<evidence type="ECO:0000313" key="5">
    <source>
        <dbReference type="EMBL" id="KAF4681993.1"/>
    </source>
</evidence>
<dbReference type="PROSITE" id="PS50102">
    <property type="entry name" value="RRM"/>
    <property type="match status" value="1"/>
</dbReference>
<proteinExistence type="predicted"/>
<dbReference type="Gene3D" id="3.30.70.270">
    <property type="match status" value="1"/>
</dbReference>
<feature type="region of interest" description="Disordered" evidence="2">
    <location>
        <begin position="125"/>
        <end position="158"/>
    </location>
</feature>
<dbReference type="Pfam" id="PF17921">
    <property type="entry name" value="Integrase_H2C2"/>
    <property type="match status" value="1"/>
</dbReference>
<organism evidence="5 6">
    <name type="scientific">Perkinsus olseni</name>
    <name type="common">Perkinsus atlanticus</name>
    <dbReference type="NCBI Taxonomy" id="32597"/>
    <lineage>
        <taxon>Eukaryota</taxon>
        <taxon>Sar</taxon>
        <taxon>Alveolata</taxon>
        <taxon>Perkinsozoa</taxon>
        <taxon>Perkinsea</taxon>
        <taxon>Perkinsida</taxon>
        <taxon>Perkinsidae</taxon>
        <taxon>Perkinsus</taxon>
    </lineage>
</organism>
<dbReference type="Pfam" id="PF00076">
    <property type="entry name" value="RRM_1"/>
    <property type="match status" value="1"/>
</dbReference>
<feature type="compositionally biased region" description="Pro residues" evidence="2">
    <location>
        <begin position="23"/>
        <end position="34"/>
    </location>
</feature>
<feature type="region of interest" description="Disordered" evidence="2">
    <location>
        <begin position="499"/>
        <end position="565"/>
    </location>
</feature>
<evidence type="ECO:0008006" key="7">
    <source>
        <dbReference type="Google" id="ProtNLM"/>
    </source>
</evidence>
<dbReference type="InterPro" id="IPR043502">
    <property type="entry name" value="DNA/RNA_pol_sf"/>
</dbReference>
<protein>
    <recommendedName>
        <fullName evidence="7">RRM domain-containing protein</fullName>
    </recommendedName>
</protein>
<dbReference type="EMBL" id="JABANP010000467">
    <property type="protein sequence ID" value="KAF4681993.1"/>
    <property type="molecule type" value="Genomic_DNA"/>
</dbReference>
<dbReference type="InterPro" id="IPR012677">
    <property type="entry name" value="Nucleotide-bd_a/b_plait_sf"/>
</dbReference>
<dbReference type="Gene3D" id="3.30.70.330">
    <property type="match status" value="1"/>
</dbReference>
<dbReference type="Proteomes" id="UP000541610">
    <property type="component" value="Unassembled WGS sequence"/>
</dbReference>
<sequence>MIPAEEADPVAPRSHDDQREGDPSPPVIEPPPTAPQGQARPPSGDPPVPAGNVPAPANNVPVPGPARLTLPLQLPEKFSNGPQQQVRDWFDSFDISAAAVNWTVQMKAGIFSNRTHAATTPFRPIVRPLGTTQSDPGVVERNMQPRGPLQDLPNDDTSSSMGPLQLGSVAGSGLSAVDLERVHDSSFKRAKDTQLPAGGAFMGHADSRSVDMFLQEVKRAPGWSVGVIPQLFQAYYLEFSLDVSVRGVITGIVDKDLKQRGLEGYDALVARAAAIESALRARFDSINSHRILADRWESIRWNISDDFEKFFLEFQEIRDSYSRQRGQELRGADVVERLFGALPKKLADRLIRQYGGNPSEQQILEFCRRENMILTRNRAMKNGPSRSTARSNINSVCVEEEDDRLEQRPDGFFVMPVEQTSTSTQTNNRLFVSNLAFSASERDLLGAFRSVLRLSGAVPRGIRLFKDGRNKSRGIGLIEFDTADAATRALGVGDGQQVLGRKVRARRDRGASSSPPSSGSSSETPSGSASGAKRRRTDDGSGAAAAANAPQGAAGDTEGSGSSVDVRCVQPEDQSCDTCDADGALEAEDQSPDTTPVAVKDGTLCSVVGTLDFGHVDHQNADIDVELCKLGQGSVAGKPLTTVRSLVSVRAGYDTTNKVDWLLDSGCALHLIDKNTHPWLCNARSVLLPKPVRLIFANGTSQSVDEAKLVAFVYDGHRCYSRVLVVEGLTVSGILSLHQLANDFGTVAWHLNDDNGEVLRLGPHVVLQPRSSGPPQLSSAPISSPPLVEVFSMSADYDHTDDLSPSAQDAVEAGKADFLMNNIDRPPDTTASSYGESGTVKHLKVDYVQDDTGHSRARVGLPWLSDDRPDCNTPGLQSSVAAARDRVTCKKLASLGPEWLGRLSHELDDMVSQGHIRPLTKEEMLMNPPVMSAVVVLRPGHPTQPLRVTIDARPLNRYLGPGDTSILSQALQKVLLRWRLAPYTCWDDITRAFLQVLLPEEDSRFINFRINNMVFRCLRLPFGLVCSPAILSCVLENAGIVLSDADGSTLAAFFAYMDDLLYTSWSPDKLLERRSLGRKIAPTITTSTKPVKVLGYQWNLVEDSLSTLGKYFDPLGIHIEAAARERWLLRQTAHSTASWDSVDVPTEPRFADIRSGIVIYCDAAGTGCICADARAISSGRRIVARQRTLNPSWSIARLELCGLVLAAELLSTILKEIDVVVSDGYDVESLWILTDSQLNAWRLRRSPALDAKYLPKFELRRMTKLRGSLRDMASYYRRDICIGSISGAENPADLGTRPGTNDSPAKMMLLSGKNIEVTLSKAKVISTFSVTATSGCDEVVDELDEALASTDAVVNAVVDLHKDVPSLEPDEDLRRLLLNAQSSDPDLQGIFKKLKAADGVIDGYELYDGLIYRTGSVSLDDSGRGSCVCHQIVVPEVRRDLQSLVTKWVHDKHRGHPGRTTLTRWVWRSYYWKRLDRTVRMLNQQCEGCQARRIADNRRRTHSARPPGCSVKYEPFAIAYYDVMGPYQLSKDEGGDPKKLYIFTLSCHSSKFVKCEPAYSKGGESASRALLRLLTDEGPSRVLMVDQGLNVPEVMSVADEWDATVVAAPPRGEELRGWGERAHRDVHAVIRGCLWDLAADHKLPTEDEFLRILSRAVTIVNMTPYVDGSPLCPFLVCRGHSRMIGDVNAKKEADDIRKAIFDGLEPPTWWSEELAQLYRDRLGEGRIVALKELADVWWLRRRDVREKLMSRVKRHASRDLVEGAKVYRWRPMLGKFGKLNTGWSPAVLVKKMSSSVCKVRLPDGKEVTESVLNLRPAGVCR</sequence>
<dbReference type="InterPro" id="IPR035979">
    <property type="entry name" value="RBD_domain_sf"/>
</dbReference>
<dbReference type="Gene3D" id="1.10.340.70">
    <property type="match status" value="1"/>
</dbReference>
<dbReference type="InterPro" id="IPR043128">
    <property type="entry name" value="Rev_trsase/Diguanyl_cyclase"/>
</dbReference>
<name>A0A7J6NDN5_PEROL</name>
<comment type="caution">
    <text evidence="5">The sequence shown here is derived from an EMBL/GenBank/DDBJ whole genome shotgun (WGS) entry which is preliminary data.</text>
</comment>
<dbReference type="InterPro" id="IPR012337">
    <property type="entry name" value="RNaseH-like_sf"/>
</dbReference>
<dbReference type="PANTHER" id="PTHR37984">
    <property type="entry name" value="PROTEIN CBG26694"/>
    <property type="match status" value="1"/>
</dbReference>
<dbReference type="SUPFAM" id="SSF54928">
    <property type="entry name" value="RNA-binding domain, RBD"/>
    <property type="match status" value="1"/>
</dbReference>
<feature type="region of interest" description="Disordered" evidence="2">
    <location>
        <begin position="1"/>
        <end position="64"/>
    </location>
</feature>
<dbReference type="Gene3D" id="3.10.10.10">
    <property type="entry name" value="HIV Type 1 Reverse Transcriptase, subunit A, domain 1"/>
    <property type="match status" value="1"/>
</dbReference>
<gene>
    <name evidence="5" type="ORF">FOZ60_011248</name>
</gene>
<evidence type="ECO:0000259" key="4">
    <source>
        <dbReference type="PROSITE" id="PS50994"/>
    </source>
</evidence>
<accession>A0A7J6NDN5</accession>
<feature type="compositionally biased region" description="Low complexity" evidence="2">
    <location>
        <begin position="540"/>
        <end position="555"/>
    </location>
</feature>